<dbReference type="PATRIC" id="fig|1469144.8.peg.4335"/>
<accession>A0A132N5J1</accession>
<reference evidence="1 4" key="1">
    <citation type="submission" date="2015-02" db="EMBL/GenBank/DDBJ databases">
        <title>Physiological reanalysis, assessment of diazotrophy, and genome sequences of multiple isolates of Streptomyces thermoautotrophicus.</title>
        <authorList>
            <person name="MacKellar D.C."/>
            <person name="Lieber L."/>
            <person name="Norman J."/>
            <person name="Bolger A."/>
            <person name="Tobin C."/>
            <person name="Murray J.W."/>
            <person name="Prell J."/>
        </authorList>
    </citation>
    <scope>NUCLEOTIDE SEQUENCE [LARGE SCALE GENOMIC DNA]</scope>
    <source>
        <strain evidence="1 4">UBT1</strain>
    </source>
</reference>
<dbReference type="RefSeq" id="WP_067069190.1">
    <property type="nucleotide sequence ID" value="NZ_JYIJ01000014.1"/>
</dbReference>
<dbReference type="Proteomes" id="UP000070598">
    <property type="component" value="Unassembled WGS sequence"/>
</dbReference>
<proteinExistence type="predicted"/>
<protein>
    <submittedName>
        <fullName evidence="1">Uncharacterized protein</fullName>
    </submittedName>
</protein>
<organism evidence="1 4">
    <name type="scientific">Carbonactinospora thermoautotrophica</name>
    <dbReference type="NCBI Taxonomy" id="1469144"/>
    <lineage>
        <taxon>Bacteria</taxon>
        <taxon>Bacillati</taxon>
        <taxon>Actinomycetota</taxon>
        <taxon>Actinomycetes</taxon>
        <taxon>Kitasatosporales</taxon>
        <taxon>Carbonactinosporaceae</taxon>
        <taxon>Carbonactinospora</taxon>
    </lineage>
</organism>
<gene>
    <name evidence="1" type="ORF">TH66_06540</name>
    <name evidence="2" type="ORF">TR74_20980</name>
</gene>
<name>A0A132N5J1_9ACTN</name>
<dbReference type="EMBL" id="JYIJ01000014">
    <property type="protein sequence ID" value="KWX04812.1"/>
    <property type="molecule type" value="Genomic_DNA"/>
</dbReference>
<evidence type="ECO:0000313" key="3">
    <source>
        <dbReference type="Proteomes" id="UP000070598"/>
    </source>
</evidence>
<evidence type="ECO:0000313" key="1">
    <source>
        <dbReference type="EMBL" id="KWX04812.1"/>
    </source>
</evidence>
<dbReference type="Proteomes" id="UP000070659">
    <property type="component" value="Unassembled WGS sequence"/>
</dbReference>
<sequence length="448" mass="49672">MTGEVGPEVTALEETLEEARKVADAVLYEGYVLYPYRASAHKNQLRWQFGVLAPPAYAEERSAARTECLLEPGGGELTVWVRFLQVVRRAVEEATGDGFRAVPGLEVDGRPLLPWEEARTVEVTARVPVATLLPTGQVVPIDVPGGQEYQAVTDASGTVRARLVRTRWPLRGEIRVSAQPLPGPYEALRLRVEVENRTDTPDVPGRDEALRHALLAQHTLLAVTDGVFLSLLDPPEWARPAAEACRNDGTWPVLVGPPERPRVVLSTPIILEDFPRVAPESPGDLYDATEIDEILTLRTMALTEEEKREARATDERAAQVIEQTDQLPPEVLERLHGAVRYLRQAGERPRTPWWDPGADRSVSPQTDSLVISGVRVARGSRVLLRPGRRRADAQDMFLAGRVAVVQGVFHDVDDVTYLAVTLEDDPAAELEIAQGRFRYYLPEEVEPL</sequence>
<dbReference type="EMBL" id="JYIK01001089">
    <property type="protein sequence ID" value="KWX06768.1"/>
    <property type="molecule type" value="Genomic_DNA"/>
</dbReference>
<reference evidence="3" key="2">
    <citation type="submission" date="2015-02" db="EMBL/GenBank/DDBJ databases">
        <title>Physiological reanalysis, assessment of diazotrophy, and genome sequences of multiple isolates of Streptomyces thermoautotrophicus.</title>
        <authorList>
            <person name="MacKellar D.C."/>
            <person name="Lieber L."/>
            <person name="Norman J."/>
            <person name="Bolger A."/>
            <person name="Tobin C."/>
            <person name="Murray J.W."/>
            <person name="Friesen M."/>
            <person name="Prell J."/>
        </authorList>
    </citation>
    <scope>NUCLEOTIDE SEQUENCE [LARGE SCALE GENOMIC DNA]</scope>
    <source>
        <strain evidence="3">UBT1</strain>
    </source>
</reference>
<dbReference type="AlphaFoldDB" id="A0A132N5J1"/>
<comment type="caution">
    <text evidence="1">The sequence shown here is derived from an EMBL/GenBank/DDBJ whole genome shotgun (WGS) entry which is preliminary data.</text>
</comment>
<evidence type="ECO:0000313" key="4">
    <source>
        <dbReference type="Proteomes" id="UP000070659"/>
    </source>
</evidence>
<evidence type="ECO:0000313" key="2">
    <source>
        <dbReference type="EMBL" id="KWX06768.1"/>
    </source>
</evidence>